<evidence type="ECO:0000313" key="2">
    <source>
        <dbReference type="EMBL" id="KAK5102579.1"/>
    </source>
</evidence>
<proteinExistence type="predicted"/>
<protein>
    <submittedName>
        <fullName evidence="2">Uncharacterized protein</fullName>
    </submittedName>
</protein>
<sequence length="138" mass="15150">MAFLLRSSFRAPRVLLTNPSISAVPRRFAGDYGGVQSGQEQGVHQNNPKKHLEHPGPEPPSTKASDGPAANSGDKDGASPKINQPKSAAEEQNQDVRKHNEDMRNRHEKSANQLGEEDNKVDKQFWTGDVGNVQEKND</sequence>
<dbReference type="EMBL" id="JAVRRG010000001">
    <property type="protein sequence ID" value="KAK5102579.1"/>
    <property type="molecule type" value="Genomic_DNA"/>
</dbReference>
<dbReference type="Proteomes" id="UP001345013">
    <property type="component" value="Unassembled WGS sequence"/>
</dbReference>
<comment type="caution">
    <text evidence="2">The sequence shown here is derived from an EMBL/GenBank/DDBJ whole genome shotgun (WGS) entry which is preliminary data.</text>
</comment>
<feature type="compositionally biased region" description="Polar residues" evidence="1">
    <location>
        <begin position="37"/>
        <end position="46"/>
    </location>
</feature>
<evidence type="ECO:0000313" key="3">
    <source>
        <dbReference type="Proteomes" id="UP001345013"/>
    </source>
</evidence>
<feature type="region of interest" description="Disordered" evidence="1">
    <location>
        <begin position="18"/>
        <end position="138"/>
    </location>
</feature>
<accession>A0ABR0KQ52</accession>
<gene>
    <name evidence="2" type="ORF">LTR24_000138</name>
</gene>
<organism evidence="2 3">
    <name type="scientific">Lithohypha guttulata</name>
    <dbReference type="NCBI Taxonomy" id="1690604"/>
    <lineage>
        <taxon>Eukaryota</taxon>
        <taxon>Fungi</taxon>
        <taxon>Dikarya</taxon>
        <taxon>Ascomycota</taxon>
        <taxon>Pezizomycotina</taxon>
        <taxon>Eurotiomycetes</taxon>
        <taxon>Chaetothyriomycetidae</taxon>
        <taxon>Chaetothyriales</taxon>
        <taxon>Trichomeriaceae</taxon>
        <taxon>Lithohypha</taxon>
    </lineage>
</organism>
<feature type="compositionally biased region" description="Basic and acidic residues" evidence="1">
    <location>
        <begin position="94"/>
        <end position="110"/>
    </location>
</feature>
<evidence type="ECO:0000256" key="1">
    <source>
        <dbReference type="SAM" id="MobiDB-lite"/>
    </source>
</evidence>
<reference evidence="2 3" key="1">
    <citation type="submission" date="2023-08" db="EMBL/GenBank/DDBJ databases">
        <title>Black Yeasts Isolated from many extreme environments.</title>
        <authorList>
            <person name="Coleine C."/>
            <person name="Stajich J.E."/>
            <person name="Selbmann L."/>
        </authorList>
    </citation>
    <scope>NUCLEOTIDE SEQUENCE [LARGE SCALE GENOMIC DNA]</scope>
    <source>
        <strain evidence="2 3">CCFEE 5885</strain>
    </source>
</reference>
<keyword evidence="3" id="KW-1185">Reference proteome</keyword>
<name>A0ABR0KQ52_9EURO</name>